<dbReference type="NCBIfam" id="NF033103">
    <property type="entry name" value="bla_class_A"/>
    <property type="match status" value="1"/>
</dbReference>
<dbReference type="RefSeq" id="WP_169263623.1">
    <property type="nucleotide sequence ID" value="NZ_CP030118.1"/>
</dbReference>
<dbReference type="EMBL" id="CP030118">
    <property type="protein sequence ID" value="QDL07288.1"/>
    <property type="molecule type" value="Genomic_DNA"/>
</dbReference>
<evidence type="ECO:0000313" key="2">
    <source>
        <dbReference type="EMBL" id="QDL07288.1"/>
    </source>
</evidence>
<keyword evidence="3" id="KW-1185">Reference proteome</keyword>
<dbReference type="InterPro" id="IPR000871">
    <property type="entry name" value="Beta-lactam_class-A"/>
</dbReference>
<dbReference type="AlphaFoldDB" id="A0A856M948"/>
<name>A0A856M948_9CYAN</name>
<feature type="domain" description="Beta-lactamase class A catalytic" evidence="1">
    <location>
        <begin position="58"/>
        <end position="318"/>
    </location>
</feature>
<dbReference type="Pfam" id="PF13354">
    <property type="entry name" value="Beta-lactamase2"/>
    <property type="match status" value="1"/>
</dbReference>
<dbReference type="InterPro" id="IPR045155">
    <property type="entry name" value="Beta-lactam_cat"/>
</dbReference>
<dbReference type="Gene3D" id="3.40.710.10">
    <property type="entry name" value="DD-peptidase/beta-lactamase superfamily"/>
    <property type="match status" value="1"/>
</dbReference>
<organism evidence="2 3">
    <name type="scientific">Brasilonema sennae CENA114</name>
    <dbReference type="NCBI Taxonomy" id="415709"/>
    <lineage>
        <taxon>Bacteria</taxon>
        <taxon>Bacillati</taxon>
        <taxon>Cyanobacteriota</taxon>
        <taxon>Cyanophyceae</taxon>
        <taxon>Nostocales</taxon>
        <taxon>Scytonemataceae</taxon>
        <taxon>Brasilonema</taxon>
        <taxon>Bromeliae group (in: Brasilonema)</taxon>
    </lineage>
</organism>
<dbReference type="Proteomes" id="UP000503129">
    <property type="component" value="Chromosome"/>
</dbReference>
<gene>
    <name evidence="2" type="ORF">DP114_04640</name>
</gene>
<evidence type="ECO:0000259" key="1">
    <source>
        <dbReference type="Pfam" id="PF13354"/>
    </source>
</evidence>
<dbReference type="PANTHER" id="PTHR35333:SF3">
    <property type="entry name" value="BETA-LACTAMASE-TYPE TRANSPEPTIDASE FOLD CONTAINING PROTEIN"/>
    <property type="match status" value="1"/>
</dbReference>
<accession>A0A856M948</accession>
<dbReference type="SUPFAM" id="SSF56601">
    <property type="entry name" value="beta-lactamase/transpeptidase-like"/>
    <property type="match status" value="1"/>
</dbReference>
<proteinExistence type="predicted"/>
<dbReference type="KEGG" id="bsen:DP114_04640"/>
<protein>
    <submittedName>
        <fullName evidence="2">Serine hydrolase</fullName>
    </submittedName>
</protein>
<sequence length="344" mass="36910">MDKKKKPRSTRSLNWLAGALYVFCLVSISPTKAGSLADTSTLQRNLEVVAKGSDGRVGICAEQIKSGVITCVNGDQRFSLQSVMKLVVAAAVMDAIDRGQMRLEDVVTVRKNDLSLYVQPIADLVAERGEVKTTVADLISGAVIESDSAATDLLFARVGGAEGIRTFLKTKRISGLSVDRDEKHLQTEIVGLIWRPEYVDANVLEKAIKAVPSGRRDASFAAYLKDKRDTATPRGMVSFLSALATGKLLSAKSTAHLLKVMQETVTFPDRLKAGVPEGWTLGHKTGTSLTWRGVTAVTNDVGILTAPDGGTISVAVFVAESRRSSKERAKVIAATAKTITSSYR</sequence>
<dbReference type="InterPro" id="IPR012338">
    <property type="entry name" value="Beta-lactam/transpept-like"/>
</dbReference>
<evidence type="ECO:0000313" key="3">
    <source>
        <dbReference type="Proteomes" id="UP000503129"/>
    </source>
</evidence>
<keyword evidence="2" id="KW-0378">Hydrolase</keyword>
<dbReference type="GO" id="GO:0030655">
    <property type="term" value="P:beta-lactam antibiotic catabolic process"/>
    <property type="evidence" value="ECO:0007669"/>
    <property type="project" value="InterPro"/>
</dbReference>
<dbReference type="PANTHER" id="PTHR35333">
    <property type="entry name" value="BETA-LACTAMASE"/>
    <property type="match status" value="1"/>
</dbReference>
<dbReference type="GO" id="GO:0008800">
    <property type="term" value="F:beta-lactamase activity"/>
    <property type="evidence" value="ECO:0007669"/>
    <property type="project" value="InterPro"/>
</dbReference>
<dbReference type="GO" id="GO:0046677">
    <property type="term" value="P:response to antibiotic"/>
    <property type="evidence" value="ECO:0007669"/>
    <property type="project" value="InterPro"/>
</dbReference>
<dbReference type="PRINTS" id="PR00118">
    <property type="entry name" value="BLACTAMASEA"/>
</dbReference>
<reference evidence="2 3" key="1">
    <citation type="submission" date="2018-06" db="EMBL/GenBank/DDBJ databases">
        <title>Comparative genomics of Brasilonema spp. strains.</title>
        <authorList>
            <person name="Alvarenga D.O."/>
            <person name="Fiore M.F."/>
            <person name="Varani A.M."/>
        </authorList>
    </citation>
    <scope>NUCLEOTIDE SEQUENCE [LARGE SCALE GENOMIC DNA]</scope>
    <source>
        <strain evidence="2 3">CENA114</strain>
    </source>
</reference>